<organism evidence="3 4">
    <name type="scientific">Cyclostephanos tholiformis</name>
    <dbReference type="NCBI Taxonomy" id="382380"/>
    <lineage>
        <taxon>Eukaryota</taxon>
        <taxon>Sar</taxon>
        <taxon>Stramenopiles</taxon>
        <taxon>Ochrophyta</taxon>
        <taxon>Bacillariophyta</taxon>
        <taxon>Coscinodiscophyceae</taxon>
        <taxon>Thalassiosirophycidae</taxon>
        <taxon>Stephanodiscales</taxon>
        <taxon>Stephanodiscaceae</taxon>
        <taxon>Cyclostephanos</taxon>
    </lineage>
</organism>
<keyword evidence="2" id="KW-0812">Transmembrane</keyword>
<feature type="region of interest" description="Disordered" evidence="1">
    <location>
        <begin position="56"/>
        <end position="83"/>
    </location>
</feature>
<proteinExistence type="predicted"/>
<evidence type="ECO:0000256" key="2">
    <source>
        <dbReference type="SAM" id="Phobius"/>
    </source>
</evidence>
<dbReference type="EMBL" id="JALLPB020000237">
    <property type="protein sequence ID" value="KAL3811763.1"/>
    <property type="molecule type" value="Genomic_DNA"/>
</dbReference>
<dbReference type="PANTHER" id="PTHR47875:SF1">
    <property type="entry name" value="PEPTIDYL-PROLYL CIS-TRANS ISOMERASE CYP28, CHLOROPLASTIC"/>
    <property type="match status" value="1"/>
</dbReference>
<evidence type="ECO:0000313" key="3">
    <source>
        <dbReference type="EMBL" id="KAL3811763.1"/>
    </source>
</evidence>
<dbReference type="InterPro" id="IPR044178">
    <property type="entry name" value="CYP28-like"/>
</dbReference>
<comment type="caution">
    <text evidence="3">The sequence shown here is derived from an EMBL/GenBank/DDBJ whole genome shotgun (WGS) entry which is preliminary data.</text>
</comment>
<reference evidence="3 4" key="1">
    <citation type="submission" date="2024-10" db="EMBL/GenBank/DDBJ databases">
        <title>Updated reference genomes for cyclostephanoid diatoms.</title>
        <authorList>
            <person name="Roberts W.R."/>
            <person name="Alverson A.J."/>
        </authorList>
    </citation>
    <scope>NUCLEOTIDE SEQUENCE [LARGE SCALE GENOMIC DNA]</scope>
    <source>
        <strain evidence="3 4">AJA228-03</strain>
    </source>
</reference>
<evidence type="ECO:0000313" key="4">
    <source>
        <dbReference type="Proteomes" id="UP001530377"/>
    </source>
</evidence>
<keyword evidence="4" id="KW-1185">Reference proteome</keyword>
<name>A0ABD3RFV4_9STRA</name>
<feature type="transmembrane region" description="Helical" evidence="2">
    <location>
        <begin position="16"/>
        <end position="36"/>
    </location>
</feature>
<accession>A0ABD3RFV4</accession>
<feature type="transmembrane region" description="Helical" evidence="2">
    <location>
        <begin position="97"/>
        <end position="116"/>
    </location>
</feature>
<dbReference type="Proteomes" id="UP001530377">
    <property type="component" value="Unassembled WGS sequence"/>
</dbReference>
<dbReference type="AlphaFoldDB" id="A0ABD3RFV4"/>
<dbReference type="PANTHER" id="PTHR47875">
    <property type="entry name" value="PEPTIDYL-PROLYL CIS-TRANS ISOMERASE CYP28, CHLOROPLASTIC"/>
    <property type="match status" value="1"/>
</dbReference>
<evidence type="ECO:0000256" key="1">
    <source>
        <dbReference type="SAM" id="MobiDB-lite"/>
    </source>
</evidence>
<gene>
    <name evidence="3" type="ORF">ACHAXA_008037</name>
</gene>
<keyword evidence="2" id="KW-0472">Membrane</keyword>
<sequence length="439" mass="47737">MASSYRASAPPPLLTSYPLLLLLLLLLPCTLFGLFVHPSSSSHHHRCIVDSASSSLSSSSSCLPRRHHAPSHQLDRRERDGGTCVNAATSKDRRAHLASMVISLVALMAFAVVLSSPARAFGAMSMGGRGNGGGGGGTTTTTTTTMTTTPTRSTADAIVTDRIYIKFKGLSPSLTTTPNTKDNVDDVDRIVIGLFGNDSPQPVSVLRRLVTSGGYPLKCKSLNVDGCMLERERLEARRVYDSCLENEDVRGGGVIKDIRIDLGAISSRYVARESPNFVDGPTRMRHDTPGVVSVRRGDGGGTVSPSILVMGTTMKMTCRRHRPHRVYVGPTRTLREYSIRFGAGRRRLLLVFAVIVLDGRDRWVTRVVSSVRCFGSSFAGYQIILSHGLDVFIVTFGITYFESATRIRHFGRRVRGMRGLQGTFPRWKSGFQATTISGG</sequence>
<protein>
    <submittedName>
        <fullName evidence="3">Uncharacterized protein</fullName>
    </submittedName>
</protein>
<keyword evidence="2" id="KW-1133">Transmembrane helix</keyword>